<gene>
    <name evidence="2" type="ORF">THAPSDRAFT_7445</name>
</gene>
<feature type="compositionally biased region" description="Basic and acidic residues" evidence="1">
    <location>
        <begin position="169"/>
        <end position="183"/>
    </location>
</feature>
<accession>B8C6J2</accession>
<dbReference type="EMBL" id="CM000644">
    <property type="protein sequence ID" value="EED90815.1"/>
    <property type="molecule type" value="Genomic_DNA"/>
</dbReference>
<evidence type="ECO:0008006" key="4">
    <source>
        <dbReference type="Google" id="ProtNLM"/>
    </source>
</evidence>
<dbReference type="PANTHER" id="PTHR14552">
    <property type="match status" value="1"/>
</dbReference>
<dbReference type="GO" id="GO:0047429">
    <property type="term" value="F:nucleoside triphosphate diphosphatase activity"/>
    <property type="evidence" value="ECO:0007669"/>
    <property type="project" value="InterPro"/>
</dbReference>
<protein>
    <recommendedName>
        <fullName evidence="4">NTP pyrophosphohydrolase MazG putative catalytic core domain-containing protein</fullName>
    </recommendedName>
</protein>
<evidence type="ECO:0000256" key="1">
    <source>
        <dbReference type="SAM" id="MobiDB-lite"/>
    </source>
</evidence>
<feature type="region of interest" description="Disordered" evidence="1">
    <location>
        <begin position="152"/>
        <end position="190"/>
    </location>
</feature>
<dbReference type="InParanoid" id="B8C6J2"/>
<dbReference type="KEGG" id="tps:THAPSDRAFT_7445"/>
<evidence type="ECO:0000313" key="2">
    <source>
        <dbReference type="EMBL" id="EED90815.1"/>
    </source>
</evidence>
<dbReference type="STRING" id="35128.B8C6J2"/>
<name>B8C6J2_THAPS</name>
<keyword evidence="3" id="KW-1185">Reference proteome</keyword>
<proteinExistence type="predicted"/>
<dbReference type="CDD" id="cd11537">
    <property type="entry name" value="NTP-PPase_RS21-C6_like"/>
    <property type="match status" value="1"/>
</dbReference>
<dbReference type="AlphaFoldDB" id="B8C6J2"/>
<dbReference type="RefSeq" id="XP_002291964.1">
    <property type="nucleotide sequence ID" value="XM_002291928.1"/>
</dbReference>
<reference evidence="2 3" key="2">
    <citation type="journal article" date="2008" name="Nature">
        <title>The Phaeodactylum genome reveals the evolutionary history of diatom genomes.</title>
        <authorList>
            <person name="Bowler C."/>
            <person name="Allen A.E."/>
            <person name="Badger J.H."/>
            <person name="Grimwood J."/>
            <person name="Jabbari K."/>
            <person name="Kuo A."/>
            <person name="Maheswari U."/>
            <person name="Martens C."/>
            <person name="Maumus F."/>
            <person name="Otillar R.P."/>
            <person name="Rayko E."/>
            <person name="Salamov A."/>
            <person name="Vandepoele K."/>
            <person name="Beszteri B."/>
            <person name="Gruber A."/>
            <person name="Heijde M."/>
            <person name="Katinka M."/>
            <person name="Mock T."/>
            <person name="Valentin K."/>
            <person name="Verret F."/>
            <person name="Berges J.A."/>
            <person name="Brownlee C."/>
            <person name="Cadoret J.P."/>
            <person name="Chiovitti A."/>
            <person name="Choi C.J."/>
            <person name="Coesel S."/>
            <person name="De Martino A."/>
            <person name="Detter J.C."/>
            <person name="Durkin C."/>
            <person name="Falciatore A."/>
            <person name="Fournet J."/>
            <person name="Haruta M."/>
            <person name="Huysman M.J."/>
            <person name="Jenkins B.D."/>
            <person name="Jiroutova K."/>
            <person name="Jorgensen R.E."/>
            <person name="Joubert Y."/>
            <person name="Kaplan A."/>
            <person name="Kroger N."/>
            <person name="Kroth P.G."/>
            <person name="La Roche J."/>
            <person name="Lindquist E."/>
            <person name="Lommer M."/>
            <person name="Martin-Jezequel V."/>
            <person name="Lopez P.J."/>
            <person name="Lucas S."/>
            <person name="Mangogna M."/>
            <person name="McGinnis K."/>
            <person name="Medlin L.K."/>
            <person name="Montsant A."/>
            <person name="Oudot-Le Secq M.P."/>
            <person name="Napoli C."/>
            <person name="Obornik M."/>
            <person name="Parker M.S."/>
            <person name="Petit J.L."/>
            <person name="Porcel B.M."/>
            <person name="Poulsen N."/>
            <person name="Robison M."/>
            <person name="Rychlewski L."/>
            <person name="Rynearson T.A."/>
            <person name="Schmutz J."/>
            <person name="Shapiro H."/>
            <person name="Siaut M."/>
            <person name="Stanley M."/>
            <person name="Sussman M.R."/>
            <person name="Taylor A.R."/>
            <person name="Vardi A."/>
            <person name="von Dassow P."/>
            <person name="Vyverman W."/>
            <person name="Willis A."/>
            <person name="Wyrwicz L.S."/>
            <person name="Rokhsar D.S."/>
            <person name="Weissenbach J."/>
            <person name="Armbrust E.V."/>
            <person name="Green B.R."/>
            <person name="Van de Peer Y."/>
            <person name="Grigoriev I.V."/>
        </authorList>
    </citation>
    <scope>NUCLEOTIDE SEQUENCE [LARGE SCALE GENOMIC DNA]</scope>
    <source>
        <strain evidence="2 3">CCMP1335</strain>
    </source>
</reference>
<dbReference type="eggNOG" id="ENOG502RB31">
    <property type="taxonomic scope" value="Eukaryota"/>
</dbReference>
<dbReference type="SUPFAM" id="SSF101386">
    <property type="entry name" value="all-alpha NTP pyrophosphatases"/>
    <property type="match status" value="2"/>
</dbReference>
<dbReference type="GeneID" id="7451187"/>
<dbReference type="GO" id="GO:0009143">
    <property type="term" value="P:nucleoside triphosphate catabolic process"/>
    <property type="evidence" value="ECO:0007669"/>
    <property type="project" value="InterPro"/>
</dbReference>
<dbReference type="Gene3D" id="1.10.287.1080">
    <property type="entry name" value="MazG-like"/>
    <property type="match status" value="2"/>
</dbReference>
<dbReference type="OMA" id="ANERLWN"/>
<dbReference type="PANTHER" id="PTHR14552:SF21">
    <property type="entry name" value="DCTP PYROPHOSPHATASE 1"/>
    <property type="match status" value="1"/>
</dbReference>
<evidence type="ECO:0000313" key="3">
    <source>
        <dbReference type="Proteomes" id="UP000001449"/>
    </source>
</evidence>
<dbReference type="InterPro" id="IPR025984">
    <property type="entry name" value="DCTPP"/>
</dbReference>
<sequence>MADPRTSFASLQQQIASTPKSNNTRDDDRQCSSVSTTVASARNEIFRLGAYAGSMCTSFLSVPNDRSNSSNASSNDASNSFWAASSSSSSSSSQLRDEVATQLGMIFIQLFTICNVCDIDLCTSVLKKVELNGRKYPVELCKGKSGKYTNYSSQTGITKSEGQSTIDSPIKDNSDVDVSRNDEDGGEEDTTTVEGITFLIRHFANERLWNRFHTPRNIVLALLGEVGELAELFQWSGDVDKTDESNDNTAESVGGNPFAKQSGLMTIGWTEEEVDKVGQEVADVTIYLIRLADICHVSLAKNAVRLLEERGANTDVL</sequence>
<reference evidence="2 3" key="1">
    <citation type="journal article" date="2004" name="Science">
        <title>The genome of the diatom Thalassiosira pseudonana: ecology, evolution, and metabolism.</title>
        <authorList>
            <person name="Armbrust E.V."/>
            <person name="Berges J.A."/>
            <person name="Bowler C."/>
            <person name="Green B.R."/>
            <person name="Martinez D."/>
            <person name="Putnam N.H."/>
            <person name="Zhou S."/>
            <person name="Allen A.E."/>
            <person name="Apt K.E."/>
            <person name="Bechner M."/>
            <person name="Brzezinski M.A."/>
            <person name="Chaal B.K."/>
            <person name="Chiovitti A."/>
            <person name="Davis A.K."/>
            <person name="Demarest M.S."/>
            <person name="Detter J.C."/>
            <person name="Glavina T."/>
            <person name="Goodstein D."/>
            <person name="Hadi M.Z."/>
            <person name="Hellsten U."/>
            <person name="Hildebrand M."/>
            <person name="Jenkins B.D."/>
            <person name="Jurka J."/>
            <person name="Kapitonov V.V."/>
            <person name="Kroger N."/>
            <person name="Lau W.W."/>
            <person name="Lane T.W."/>
            <person name="Larimer F.W."/>
            <person name="Lippmeier J.C."/>
            <person name="Lucas S."/>
            <person name="Medina M."/>
            <person name="Montsant A."/>
            <person name="Obornik M."/>
            <person name="Parker M.S."/>
            <person name="Palenik B."/>
            <person name="Pazour G.J."/>
            <person name="Richardson P.M."/>
            <person name="Rynearson T.A."/>
            <person name="Saito M.A."/>
            <person name="Schwartz D.C."/>
            <person name="Thamatrakoln K."/>
            <person name="Valentin K."/>
            <person name="Vardi A."/>
            <person name="Wilkerson F.P."/>
            <person name="Rokhsar D.S."/>
        </authorList>
    </citation>
    <scope>NUCLEOTIDE SEQUENCE [LARGE SCALE GENOMIC DNA]</scope>
    <source>
        <strain evidence="2 3">CCMP1335</strain>
    </source>
</reference>
<feature type="compositionally biased region" description="Polar residues" evidence="1">
    <location>
        <begin position="7"/>
        <end position="22"/>
    </location>
</feature>
<feature type="compositionally biased region" description="Polar residues" evidence="1">
    <location>
        <begin position="152"/>
        <end position="167"/>
    </location>
</feature>
<dbReference type="Proteomes" id="UP000001449">
    <property type="component" value="Chromosome 8"/>
</dbReference>
<feature type="region of interest" description="Disordered" evidence="1">
    <location>
        <begin position="1"/>
        <end position="31"/>
    </location>
</feature>
<dbReference type="PaxDb" id="35128-Thaps7445"/>
<organism evidence="2 3">
    <name type="scientific">Thalassiosira pseudonana</name>
    <name type="common">Marine diatom</name>
    <name type="synonym">Cyclotella nana</name>
    <dbReference type="NCBI Taxonomy" id="35128"/>
    <lineage>
        <taxon>Eukaryota</taxon>
        <taxon>Sar</taxon>
        <taxon>Stramenopiles</taxon>
        <taxon>Ochrophyta</taxon>
        <taxon>Bacillariophyta</taxon>
        <taxon>Coscinodiscophyceae</taxon>
        <taxon>Thalassiosirophycidae</taxon>
        <taxon>Thalassiosirales</taxon>
        <taxon>Thalassiosiraceae</taxon>
        <taxon>Thalassiosira</taxon>
    </lineage>
</organism>
<dbReference type="HOGENOM" id="CLU_878498_0_0_1"/>